<dbReference type="GO" id="GO:0016702">
    <property type="term" value="F:oxidoreductase activity, acting on single donors with incorporation of molecular oxygen, incorporation of two atoms of oxygen"/>
    <property type="evidence" value="ECO:0007669"/>
    <property type="project" value="InterPro"/>
</dbReference>
<dbReference type="InterPro" id="IPR001024">
    <property type="entry name" value="PLAT/LH2_dom"/>
</dbReference>
<evidence type="ECO:0000256" key="2">
    <source>
        <dbReference type="ARBA" id="ARBA00005189"/>
    </source>
</evidence>
<dbReference type="GO" id="GO:0034440">
    <property type="term" value="P:lipid oxidation"/>
    <property type="evidence" value="ECO:0007669"/>
    <property type="project" value="InterPro"/>
</dbReference>
<evidence type="ECO:0000313" key="17">
    <source>
        <dbReference type="Proteomes" id="UP000694404"/>
    </source>
</evidence>
<dbReference type="InterPro" id="IPR036392">
    <property type="entry name" value="PLAT/LH2_dom_sf"/>
</dbReference>
<keyword evidence="17" id="KW-1185">Reference proteome</keyword>
<dbReference type="Pfam" id="PF00305">
    <property type="entry name" value="Lipoxygenase"/>
    <property type="match status" value="1"/>
</dbReference>
<evidence type="ECO:0000256" key="10">
    <source>
        <dbReference type="PIRSR" id="PIRSR601885-2"/>
    </source>
</evidence>
<evidence type="ECO:0000256" key="9">
    <source>
        <dbReference type="PIRSR" id="PIRSR601885-1"/>
    </source>
</evidence>
<comment type="caution">
    <text evidence="12">Lacks conserved residue(s) required for the propagation of feature annotation.</text>
</comment>
<dbReference type="GO" id="GO:0005737">
    <property type="term" value="C:cytoplasm"/>
    <property type="evidence" value="ECO:0007669"/>
    <property type="project" value="UniProtKB-SubCell"/>
</dbReference>
<feature type="domain" description="Lipoxygenase" evidence="15">
    <location>
        <begin position="142"/>
        <end position="351"/>
    </location>
</feature>
<keyword evidence="7" id="KW-0560">Oxidoreductase</keyword>
<evidence type="ECO:0000259" key="14">
    <source>
        <dbReference type="PROSITE" id="PS50095"/>
    </source>
</evidence>
<dbReference type="Ensembl" id="ENSCABT00000016825.1">
    <property type="protein sequence ID" value="ENSCABP00000015356.1"/>
    <property type="gene ID" value="ENSCABG00000011455.1"/>
</dbReference>
<dbReference type="SUPFAM" id="SSF49723">
    <property type="entry name" value="Lipase/lipooxygenase domain (PLAT/LH2 domain)"/>
    <property type="match status" value="1"/>
</dbReference>
<feature type="region of interest" description="Disordered" evidence="13">
    <location>
        <begin position="494"/>
        <end position="524"/>
    </location>
</feature>
<dbReference type="PRINTS" id="PR00467">
    <property type="entry name" value="MAMLPOXGNASE"/>
</dbReference>
<keyword evidence="10" id="KW-0106">Calcium</keyword>
<dbReference type="Gene3D" id="2.60.60.20">
    <property type="entry name" value="PLAT/LH2 domain"/>
    <property type="match status" value="1"/>
</dbReference>
<evidence type="ECO:0000256" key="7">
    <source>
        <dbReference type="ARBA" id="ARBA00023002"/>
    </source>
</evidence>
<comment type="similarity">
    <text evidence="3">Belongs to the lipoxygenase family.</text>
</comment>
<comment type="subcellular location">
    <subcellularLocation>
        <location evidence="1">Cytoplasm</location>
    </subcellularLocation>
</comment>
<dbReference type="PANTHER" id="PTHR11771">
    <property type="entry name" value="LIPOXYGENASE"/>
    <property type="match status" value="1"/>
</dbReference>
<dbReference type="FunFam" id="2.60.60.20:FF:000002">
    <property type="entry name" value="Arachidonate 5-lipoxygenase a"/>
    <property type="match status" value="1"/>
</dbReference>
<dbReference type="InterPro" id="IPR001885">
    <property type="entry name" value="LipOase_mml"/>
</dbReference>
<keyword evidence="4" id="KW-0963">Cytoplasm</keyword>
<feature type="binding site" evidence="9">
    <location>
        <position position="355"/>
    </location>
    <ligand>
        <name>Fe cation</name>
        <dbReference type="ChEBI" id="CHEBI:24875"/>
        <note>catalytic</note>
    </ligand>
</feature>
<feature type="binding site" evidence="10">
    <location>
        <position position="39"/>
    </location>
    <ligand>
        <name>Ca(2+)</name>
        <dbReference type="ChEBI" id="CHEBI:29108"/>
        <label>2</label>
    </ligand>
</feature>
<keyword evidence="6" id="KW-0223">Dioxygenase</keyword>
<feature type="domain" description="Lipoxygenase" evidence="15">
    <location>
        <begin position="372"/>
        <end position="467"/>
    </location>
</feature>
<dbReference type="PROSITE" id="PS51393">
    <property type="entry name" value="LIPOXYGENASE_3"/>
    <property type="match status" value="2"/>
</dbReference>
<organism evidence="16 17">
    <name type="scientific">Chelonoidis abingdonii</name>
    <name type="common">Abingdon island giant tortoise</name>
    <name type="synonym">Testudo abingdonii</name>
    <dbReference type="NCBI Taxonomy" id="106734"/>
    <lineage>
        <taxon>Eukaryota</taxon>
        <taxon>Metazoa</taxon>
        <taxon>Chordata</taxon>
        <taxon>Craniata</taxon>
        <taxon>Vertebrata</taxon>
        <taxon>Euteleostomi</taxon>
        <taxon>Archelosauria</taxon>
        <taxon>Testudinata</taxon>
        <taxon>Testudines</taxon>
        <taxon>Cryptodira</taxon>
        <taxon>Durocryptodira</taxon>
        <taxon>Testudinoidea</taxon>
        <taxon>Testudinidae</taxon>
        <taxon>Chelonoidis</taxon>
    </lineage>
</organism>
<dbReference type="InterPro" id="IPR013819">
    <property type="entry name" value="LipOase_C"/>
</dbReference>
<evidence type="ECO:0000256" key="8">
    <source>
        <dbReference type="ARBA" id="ARBA00023098"/>
    </source>
</evidence>
<dbReference type="GO" id="GO:0005506">
    <property type="term" value="F:iron ion binding"/>
    <property type="evidence" value="ECO:0007669"/>
    <property type="project" value="InterPro"/>
</dbReference>
<name>A0A8C0GZ78_CHEAB</name>
<keyword evidence="9" id="KW-0408">Iron</keyword>
<evidence type="ECO:0000256" key="3">
    <source>
        <dbReference type="ARBA" id="ARBA00009419"/>
    </source>
</evidence>
<dbReference type="CDD" id="cd01753">
    <property type="entry name" value="PLAT_LOX"/>
    <property type="match status" value="1"/>
</dbReference>
<dbReference type="SUPFAM" id="SSF48484">
    <property type="entry name" value="Lipoxigenase"/>
    <property type="match status" value="1"/>
</dbReference>
<evidence type="ECO:0000259" key="15">
    <source>
        <dbReference type="PROSITE" id="PS51393"/>
    </source>
</evidence>
<dbReference type="InterPro" id="IPR000907">
    <property type="entry name" value="LipOase"/>
</dbReference>
<comment type="pathway">
    <text evidence="2">Lipid metabolism.</text>
</comment>
<dbReference type="OMA" id="IARIEFW"/>
<dbReference type="Gene3D" id="1.20.245.10">
    <property type="entry name" value="Lipoxygenase-1, Domain 5"/>
    <property type="match status" value="2"/>
</dbReference>
<dbReference type="InterPro" id="IPR042062">
    <property type="entry name" value="PLAT_LOX_verte"/>
</dbReference>
<reference evidence="16" key="2">
    <citation type="submission" date="2025-09" db="UniProtKB">
        <authorList>
            <consortium name="Ensembl"/>
        </authorList>
    </citation>
    <scope>IDENTIFICATION</scope>
</reference>
<dbReference type="AlphaFoldDB" id="A0A8C0GZ78"/>
<reference evidence="16" key="1">
    <citation type="submission" date="2025-08" db="UniProtKB">
        <authorList>
            <consortium name="Ensembl"/>
        </authorList>
    </citation>
    <scope>IDENTIFICATION</scope>
</reference>
<feature type="domain" description="PLAT" evidence="14">
    <location>
        <begin position="2"/>
        <end position="119"/>
    </location>
</feature>
<accession>A0A8C0GZ78</accession>
<evidence type="ECO:0000256" key="11">
    <source>
        <dbReference type="PIRSR" id="PIRSR601885-3"/>
    </source>
</evidence>
<proteinExistence type="inferred from homology"/>
<comment type="cofactor">
    <cofactor evidence="9">
        <name>Fe cation</name>
        <dbReference type="ChEBI" id="CHEBI:24875"/>
    </cofactor>
    <text evidence="9">Binds 1 Fe cation per subunit.</text>
</comment>
<evidence type="ECO:0000256" key="5">
    <source>
        <dbReference type="ARBA" id="ARBA00022723"/>
    </source>
</evidence>
<dbReference type="Gene3D" id="3.10.450.60">
    <property type="match status" value="1"/>
</dbReference>
<feature type="binding site" evidence="10">
    <location>
        <position position="80"/>
    </location>
    <ligand>
        <name>Ca(2+)</name>
        <dbReference type="ChEBI" id="CHEBI:29108"/>
        <label>1</label>
    </ligand>
</feature>
<evidence type="ECO:0000256" key="4">
    <source>
        <dbReference type="ARBA" id="ARBA00022490"/>
    </source>
</evidence>
<evidence type="ECO:0000313" key="16">
    <source>
        <dbReference type="Ensembl" id="ENSCABP00000015356.1"/>
    </source>
</evidence>
<keyword evidence="8" id="KW-0443">Lipid metabolism</keyword>
<keyword evidence="5 9" id="KW-0479">Metal-binding</keyword>
<dbReference type="PROSITE" id="PS50095">
    <property type="entry name" value="PLAT"/>
    <property type="match status" value="1"/>
</dbReference>
<protein>
    <submittedName>
        <fullName evidence="16">Uncharacterized protein</fullName>
    </submittedName>
</protein>
<dbReference type="Proteomes" id="UP000694404">
    <property type="component" value="Unplaced"/>
</dbReference>
<feature type="site" description="Essential for stabilizing binding to COTL1" evidence="11">
    <location>
        <position position="104"/>
    </location>
</feature>
<dbReference type="InterPro" id="IPR036226">
    <property type="entry name" value="LipOase_C_sf"/>
</dbReference>
<evidence type="ECO:0000256" key="13">
    <source>
        <dbReference type="SAM" id="MobiDB-lite"/>
    </source>
</evidence>
<dbReference type="SMART" id="SM00308">
    <property type="entry name" value="LH2"/>
    <property type="match status" value="1"/>
</dbReference>
<evidence type="ECO:0000256" key="12">
    <source>
        <dbReference type="PROSITE-ProRule" id="PRU00152"/>
    </source>
</evidence>
<sequence length="566" mass="62188">MATSIVWVTTGQGLAASSCSAISITLVGAHGESPKHRLDHQGKDFAPGAVDEYQVPSTQSLGPIVLIQLHKQPYSFFPTDSWLCNCVQVMSPEGDTYRFPCYQWIEGYCTMELREGASVWWGPCLRFLGHGMVSPCASPGSWKEYAPGCLRCLDLASVDELDSNDKYSLIKTTIFMLRTIKMCMGRTLTSSLGLWGSGVLGMAQRGSTPSPEYVSERWQEDSFFGYQFLNGVNPVVMRKCTSLPENFPMTEEMVASSLGEGTTLQNELKVRRSCRLQDPGGDPTTPLNGEQEYLAAPLCLLHLTPGGQVMPLAIQLSQRPDPGSPIFLPSDPVWDWTLAKIWLRLAKFHAHAHSHQFGIYPLKISRFLPLFQASSTGQDGMLKLLAKGMENVSYEVLCLPDNLEACGVISLPNYYYWDDGMRLWTVVENFVSGIIELYYQSDATVEKDSELQAWVAEIFTDGFYGQEVPTPDPNLYVCVESSGFRPLGSPVEMEGGGDVPGGARPWDSENCCQAPSGAASPDAEGLWDLGEGPWDEAPRPAYDPDLCSDTEGVRLAGGWGSPAYRL</sequence>
<dbReference type="GeneTree" id="ENSGT00940000156796"/>
<dbReference type="Pfam" id="PF01477">
    <property type="entry name" value="PLAT"/>
    <property type="match status" value="1"/>
</dbReference>
<evidence type="ECO:0000256" key="1">
    <source>
        <dbReference type="ARBA" id="ARBA00004496"/>
    </source>
</evidence>
<evidence type="ECO:0000256" key="6">
    <source>
        <dbReference type="ARBA" id="ARBA00022964"/>
    </source>
</evidence>